<dbReference type="InterPro" id="IPR051398">
    <property type="entry name" value="Polysacch_Deacetylase"/>
</dbReference>
<comment type="similarity">
    <text evidence="2">Belongs to the polysaccharide deacetylase family.</text>
</comment>
<name>A0A3D9YZ89_9HYPH</name>
<dbReference type="InterPro" id="IPR002509">
    <property type="entry name" value="NODB_dom"/>
</dbReference>
<dbReference type="InterPro" id="IPR011330">
    <property type="entry name" value="Glyco_hydro/deAcase_b/a-brl"/>
</dbReference>
<dbReference type="AlphaFoldDB" id="A0A3D9YZ89"/>
<evidence type="ECO:0000313" key="7">
    <source>
        <dbReference type="EMBL" id="REF84229.1"/>
    </source>
</evidence>
<organism evidence="7 8">
    <name type="scientific">Methylovirgula ligni</name>
    <dbReference type="NCBI Taxonomy" id="569860"/>
    <lineage>
        <taxon>Bacteria</taxon>
        <taxon>Pseudomonadati</taxon>
        <taxon>Pseudomonadota</taxon>
        <taxon>Alphaproteobacteria</taxon>
        <taxon>Hyphomicrobiales</taxon>
        <taxon>Beijerinckiaceae</taxon>
        <taxon>Methylovirgula</taxon>
    </lineage>
</organism>
<keyword evidence="8" id="KW-1185">Reference proteome</keyword>
<evidence type="ECO:0000256" key="3">
    <source>
        <dbReference type="ARBA" id="ARBA00020071"/>
    </source>
</evidence>
<evidence type="ECO:0000313" key="8">
    <source>
        <dbReference type="Proteomes" id="UP000256900"/>
    </source>
</evidence>
<dbReference type="Pfam" id="PF01522">
    <property type="entry name" value="Polysacc_deac_1"/>
    <property type="match status" value="1"/>
</dbReference>
<dbReference type="Proteomes" id="UP000256900">
    <property type="component" value="Unassembled WGS sequence"/>
</dbReference>
<comment type="caution">
    <text evidence="7">The sequence shown here is derived from an EMBL/GenBank/DDBJ whole genome shotgun (WGS) entry which is preliminary data.</text>
</comment>
<evidence type="ECO:0000256" key="1">
    <source>
        <dbReference type="ARBA" id="ARBA00003236"/>
    </source>
</evidence>
<keyword evidence="4" id="KW-0732">Signal</keyword>
<dbReference type="PROSITE" id="PS51677">
    <property type="entry name" value="NODB"/>
    <property type="match status" value="1"/>
</dbReference>
<dbReference type="PANTHER" id="PTHR34216">
    <property type="match status" value="1"/>
</dbReference>
<accession>A0A3D9YZ89</accession>
<evidence type="ECO:0000256" key="4">
    <source>
        <dbReference type="ARBA" id="ARBA00022729"/>
    </source>
</evidence>
<dbReference type="CDD" id="cd10968">
    <property type="entry name" value="CE4_Mlr8448_like_5s"/>
    <property type="match status" value="1"/>
</dbReference>
<dbReference type="SUPFAM" id="SSF88713">
    <property type="entry name" value="Glycoside hydrolase/deacetylase"/>
    <property type="match status" value="1"/>
</dbReference>
<feature type="domain" description="NodB homology" evidence="6">
    <location>
        <begin position="92"/>
        <end position="347"/>
    </location>
</feature>
<dbReference type="RefSeq" id="WP_181902990.1">
    <property type="nucleotide sequence ID" value="NZ_CP025086.1"/>
</dbReference>
<evidence type="ECO:0000256" key="5">
    <source>
        <dbReference type="ARBA" id="ARBA00032976"/>
    </source>
</evidence>
<comment type="function">
    <text evidence="1">Is involved in generating a small heat-stable compound (Nod), an acylated oligomer of N-acetylglucosamine, that stimulates mitosis in various plant protoplasts.</text>
</comment>
<dbReference type="EMBL" id="QUMO01000005">
    <property type="protein sequence ID" value="REF84229.1"/>
    <property type="molecule type" value="Genomic_DNA"/>
</dbReference>
<dbReference type="Gene3D" id="3.20.20.370">
    <property type="entry name" value="Glycoside hydrolase/deacetylase"/>
    <property type="match status" value="1"/>
</dbReference>
<sequence>MAKRNRIISSGFGFFRRTRLHQLAAAFTRGSGAILMFHQVRPWVARDFAPNRLLEITPDFLDAVLTRLKELGFAVVDLDRALTMIANRAEQPFAVLTFDDGYKDTRDFALPILEKHAAPFTMYVTTGFAERTARLWWVELEEAIARLPRVKVSIAGRDLNLPASSAAEKSAAFATLYQILNAGSESDLLAVIAGLAREAGVDPQSIPRELCLDWAGIEAMARNPLCTIGVHTLTHPRLGKLDECAMREELAASRAIIEAHIGRPAPHLAYPVGNPVAAGEREFQAARELGFKSAVTTRPGMIFPAHDTRRTALPRLSINGNWQSLDFVEILLSGAPFALWNKGRLVA</sequence>
<proteinExistence type="inferred from homology"/>
<evidence type="ECO:0000256" key="2">
    <source>
        <dbReference type="ARBA" id="ARBA00010973"/>
    </source>
</evidence>
<evidence type="ECO:0000259" key="6">
    <source>
        <dbReference type="PROSITE" id="PS51677"/>
    </source>
</evidence>
<reference evidence="7 8" key="1">
    <citation type="submission" date="2018-08" db="EMBL/GenBank/DDBJ databases">
        <title>Genomic Encyclopedia of Type Strains, Phase IV (KMG-IV): sequencing the most valuable type-strain genomes for metagenomic binning, comparative biology and taxonomic classification.</title>
        <authorList>
            <person name="Goeker M."/>
        </authorList>
    </citation>
    <scope>NUCLEOTIDE SEQUENCE [LARGE SCALE GENOMIC DNA]</scope>
    <source>
        <strain evidence="7 8">BW863</strain>
    </source>
</reference>
<gene>
    <name evidence="7" type="ORF">DES32_3076</name>
</gene>
<dbReference type="PANTHER" id="PTHR34216:SF7">
    <property type="entry name" value="POLY-BETA-1,6-N-ACETYL-D-GLUCOSAMINE N-DEACETYLASE"/>
    <property type="match status" value="1"/>
</dbReference>
<dbReference type="GO" id="GO:0005975">
    <property type="term" value="P:carbohydrate metabolic process"/>
    <property type="evidence" value="ECO:0007669"/>
    <property type="project" value="InterPro"/>
</dbReference>
<dbReference type="GO" id="GO:0016810">
    <property type="term" value="F:hydrolase activity, acting on carbon-nitrogen (but not peptide) bonds"/>
    <property type="evidence" value="ECO:0007669"/>
    <property type="project" value="InterPro"/>
</dbReference>
<protein>
    <recommendedName>
        <fullName evidence="3">Chitooligosaccharide deacetylase</fullName>
    </recommendedName>
    <alternativeName>
        <fullName evidence="5">Nodulation protein B</fullName>
    </alternativeName>
</protein>